<protein>
    <submittedName>
        <fullName evidence="1">Uncharacterized protein</fullName>
    </submittedName>
</protein>
<reference evidence="1 2" key="1">
    <citation type="submission" date="2014-07" db="EMBL/GenBank/DDBJ databases">
        <title>Draft genome sequence of Thalassospira xianhensis P-4 (MCCC 1A02616).</title>
        <authorList>
            <person name="Lai Q."/>
            <person name="Shao Z."/>
        </authorList>
    </citation>
    <scope>NUCLEOTIDE SEQUENCE [LARGE SCALE GENOMIC DNA]</scope>
    <source>
        <strain evidence="1 2">MCCC 1A02616</strain>
    </source>
</reference>
<accession>A0A367UKC0</accession>
<gene>
    <name evidence="1" type="ORF">TH5_00305</name>
</gene>
<organism evidence="1 2">
    <name type="scientific">Thalassospira xianhensis MCCC 1A02616</name>
    <dbReference type="NCBI Taxonomy" id="1177929"/>
    <lineage>
        <taxon>Bacteria</taxon>
        <taxon>Pseudomonadati</taxon>
        <taxon>Pseudomonadota</taxon>
        <taxon>Alphaproteobacteria</taxon>
        <taxon>Rhodospirillales</taxon>
        <taxon>Thalassospiraceae</taxon>
        <taxon>Thalassospira</taxon>
    </lineage>
</organism>
<proteinExistence type="predicted"/>
<dbReference type="Proteomes" id="UP000252419">
    <property type="component" value="Unassembled WGS sequence"/>
</dbReference>
<comment type="caution">
    <text evidence="1">The sequence shown here is derived from an EMBL/GenBank/DDBJ whole genome shotgun (WGS) entry which is preliminary data.</text>
</comment>
<keyword evidence="2" id="KW-1185">Reference proteome</keyword>
<dbReference type="AlphaFoldDB" id="A0A367UKC0"/>
<dbReference type="RefSeq" id="WP_114120016.1">
    <property type="nucleotide sequence ID" value="NZ_JPWA01000001.1"/>
</dbReference>
<evidence type="ECO:0000313" key="1">
    <source>
        <dbReference type="EMBL" id="RCK07562.1"/>
    </source>
</evidence>
<sequence>MAVTSIVVDYPFTYEAEVMLPKKRLPRQITVHDRVPLGITALDGDDFPIAFQCSAFNSPHAKSDYRFYGGSLYRASTPSRELSALVEKIEAGNAGFTPQLLPDWMPGDLSEQPMQRGQDVKASDLNGEVLKDNRRETVAMLIDRLADDCIFANGQVWRKTGEPFWLLTSSIWPVTKRLQIVPTSQWHTVENQGYENTFALCDLPNAMNYAREFIGGGEDVTVHDVLEVLMPEVINTRFADRKLVDAAKRFLRDIEDHLKNANMAFFQQYIALREATEGITSLESFSATAAEVTPKFMEAVTEIVSTDDLPNSLNYDRRRGELLFDFTLAVEAYRGSRYAQDFPELRQEPASPRFP</sequence>
<dbReference type="EMBL" id="JPWA01000001">
    <property type="protein sequence ID" value="RCK07562.1"/>
    <property type="molecule type" value="Genomic_DNA"/>
</dbReference>
<name>A0A367UKC0_9PROT</name>
<evidence type="ECO:0000313" key="2">
    <source>
        <dbReference type="Proteomes" id="UP000252419"/>
    </source>
</evidence>